<evidence type="ECO:0000313" key="1">
    <source>
        <dbReference type="EMBL" id="JAH43039.1"/>
    </source>
</evidence>
<sequence length="48" mass="5864">MFFEAAMKELIVYFLRKTTWDRVPKFEFFHPVCVRVSFQSFFNYSSSV</sequence>
<dbReference type="AlphaFoldDB" id="A0A0E9SNU5"/>
<organism evidence="1">
    <name type="scientific">Anguilla anguilla</name>
    <name type="common">European freshwater eel</name>
    <name type="synonym">Muraena anguilla</name>
    <dbReference type="NCBI Taxonomy" id="7936"/>
    <lineage>
        <taxon>Eukaryota</taxon>
        <taxon>Metazoa</taxon>
        <taxon>Chordata</taxon>
        <taxon>Craniata</taxon>
        <taxon>Vertebrata</taxon>
        <taxon>Euteleostomi</taxon>
        <taxon>Actinopterygii</taxon>
        <taxon>Neopterygii</taxon>
        <taxon>Teleostei</taxon>
        <taxon>Anguilliformes</taxon>
        <taxon>Anguillidae</taxon>
        <taxon>Anguilla</taxon>
    </lineage>
</organism>
<proteinExistence type="predicted"/>
<dbReference type="EMBL" id="GBXM01065538">
    <property type="protein sequence ID" value="JAH43039.1"/>
    <property type="molecule type" value="Transcribed_RNA"/>
</dbReference>
<reference evidence="1" key="1">
    <citation type="submission" date="2014-11" db="EMBL/GenBank/DDBJ databases">
        <authorList>
            <person name="Amaro Gonzalez C."/>
        </authorList>
    </citation>
    <scope>NUCLEOTIDE SEQUENCE</scope>
</reference>
<accession>A0A0E9SNU5</accession>
<name>A0A0E9SNU5_ANGAN</name>
<reference evidence="1" key="2">
    <citation type="journal article" date="2015" name="Fish Shellfish Immunol.">
        <title>Early steps in the European eel (Anguilla anguilla)-Vibrio vulnificus interaction in the gills: Role of the RtxA13 toxin.</title>
        <authorList>
            <person name="Callol A."/>
            <person name="Pajuelo D."/>
            <person name="Ebbesson L."/>
            <person name="Teles M."/>
            <person name="MacKenzie S."/>
            <person name="Amaro C."/>
        </authorList>
    </citation>
    <scope>NUCLEOTIDE SEQUENCE</scope>
</reference>
<protein>
    <submittedName>
        <fullName evidence="1">Uncharacterized protein</fullName>
    </submittedName>
</protein>